<evidence type="ECO:0000256" key="1">
    <source>
        <dbReference type="ARBA" id="ARBA00004162"/>
    </source>
</evidence>
<evidence type="ECO:0000256" key="6">
    <source>
        <dbReference type="SAM" id="Phobius"/>
    </source>
</evidence>
<keyword evidence="2" id="KW-1003">Cell membrane</keyword>
<organism evidence="7">
    <name type="scientific">hydrothermal vent metagenome</name>
    <dbReference type="NCBI Taxonomy" id="652676"/>
    <lineage>
        <taxon>unclassified sequences</taxon>
        <taxon>metagenomes</taxon>
        <taxon>ecological metagenomes</taxon>
    </lineage>
</organism>
<sequence length="184" mass="20985">MKLVRRKHVREDVELNITAFLNLMVILIPFLLITAVFSRVTVLELNLPSKNAIAKQEEKIKLQLELVVRKDSFEVRDSNLGRIKYFPRTEEETNWKIFTDILVEIKSRFPEEQSITLLLEPKINYKTLIKVMDRVRYADVVEFTEVVTVELFPNISIGDAPDLIASSATPEKGAAGENAQGVAK</sequence>
<keyword evidence="4 6" id="KW-1133">Transmembrane helix</keyword>
<gene>
    <name evidence="7" type="ORF">MNBD_GAMMA08-837</name>
</gene>
<dbReference type="AlphaFoldDB" id="A0A3B0X7Q5"/>
<evidence type="ECO:0000256" key="5">
    <source>
        <dbReference type="ARBA" id="ARBA00023136"/>
    </source>
</evidence>
<reference evidence="7" key="1">
    <citation type="submission" date="2018-06" db="EMBL/GenBank/DDBJ databases">
        <authorList>
            <person name="Zhirakovskaya E."/>
        </authorList>
    </citation>
    <scope>NUCLEOTIDE SEQUENCE</scope>
</reference>
<dbReference type="GO" id="GO:0022857">
    <property type="term" value="F:transmembrane transporter activity"/>
    <property type="evidence" value="ECO:0007669"/>
    <property type="project" value="InterPro"/>
</dbReference>
<proteinExistence type="predicted"/>
<feature type="transmembrane region" description="Helical" evidence="6">
    <location>
        <begin position="20"/>
        <end position="40"/>
    </location>
</feature>
<comment type="subcellular location">
    <subcellularLocation>
        <location evidence="1">Cell membrane</location>
        <topology evidence="1">Single-pass membrane protein</topology>
    </subcellularLocation>
</comment>
<protein>
    <recommendedName>
        <fullName evidence="8">Biopolymer transport protein ExbD/TolR</fullName>
    </recommendedName>
</protein>
<accession>A0A3B0X7Q5</accession>
<evidence type="ECO:0000313" key="7">
    <source>
        <dbReference type="EMBL" id="VAW59512.1"/>
    </source>
</evidence>
<evidence type="ECO:0000256" key="3">
    <source>
        <dbReference type="ARBA" id="ARBA00022692"/>
    </source>
</evidence>
<dbReference type="InterPro" id="IPR003400">
    <property type="entry name" value="ExbD"/>
</dbReference>
<dbReference type="Pfam" id="PF02472">
    <property type="entry name" value="ExbD"/>
    <property type="match status" value="1"/>
</dbReference>
<evidence type="ECO:0008006" key="8">
    <source>
        <dbReference type="Google" id="ProtNLM"/>
    </source>
</evidence>
<dbReference type="GO" id="GO:0005886">
    <property type="term" value="C:plasma membrane"/>
    <property type="evidence" value="ECO:0007669"/>
    <property type="project" value="UniProtKB-SubCell"/>
</dbReference>
<evidence type="ECO:0000256" key="4">
    <source>
        <dbReference type="ARBA" id="ARBA00022989"/>
    </source>
</evidence>
<keyword evidence="5 6" id="KW-0472">Membrane</keyword>
<dbReference type="EMBL" id="UOFH01000087">
    <property type="protein sequence ID" value="VAW59512.1"/>
    <property type="molecule type" value="Genomic_DNA"/>
</dbReference>
<keyword evidence="3 6" id="KW-0812">Transmembrane</keyword>
<name>A0A3B0X7Q5_9ZZZZ</name>
<evidence type="ECO:0000256" key="2">
    <source>
        <dbReference type="ARBA" id="ARBA00022475"/>
    </source>
</evidence>